<reference evidence="1 2" key="1">
    <citation type="journal article" date="2017" name="PLoS Biol.">
        <title>The sea cucumber genome provides insights into morphological evolution and visceral regeneration.</title>
        <authorList>
            <person name="Zhang X."/>
            <person name="Sun L."/>
            <person name="Yuan J."/>
            <person name="Sun Y."/>
            <person name="Gao Y."/>
            <person name="Zhang L."/>
            <person name="Li S."/>
            <person name="Dai H."/>
            <person name="Hamel J.F."/>
            <person name="Liu C."/>
            <person name="Yu Y."/>
            <person name="Liu S."/>
            <person name="Lin W."/>
            <person name="Guo K."/>
            <person name="Jin S."/>
            <person name="Xu P."/>
            <person name="Storey K.B."/>
            <person name="Huan P."/>
            <person name="Zhang T."/>
            <person name="Zhou Y."/>
            <person name="Zhang J."/>
            <person name="Lin C."/>
            <person name="Li X."/>
            <person name="Xing L."/>
            <person name="Huo D."/>
            <person name="Sun M."/>
            <person name="Wang L."/>
            <person name="Mercier A."/>
            <person name="Li F."/>
            <person name="Yang H."/>
            <person name="Xiang J."/>
        </authorList>
    </citation>
    <scope>NUCLEOTIDE SEQUENCE [LARGE SCALE GENOMIC DNA]</scope>
    <source>
        <strain evidence="1">Shaxun</strain>
        <tissue evidence="1">Muscle</tissue>
    </source>
</reference>
<name>A0A2G8L079_STIJA</name>
<organism evidence="1 2">
    <name type="scientific">Stichopus japonicus</name>
    <name type="common">Sea cucumber</name>
    <dbReference type="NCBI Taxonomy" id="307972"/>
    <lineage>
        <taxon>Eukaryota</taxon>
        <taxon>Metazoa</taxon>
        <taxon>Echinodermata</taxon>
        <taxon>Eleutherozoa</taxon>
        <taxon>Echinozoa</taxon>
        <taxon>Holothuroidea</taxon>
        <taxon>Aspidochirotacea</taxon>
        <taxon>Aspidochirotida</taxon>
        <taxon>Stichopodidae</taxon>
        <taxon>Apostichopus</taxon>
    </lineage>
</organism>
<evidence type="ECO:0000313" key="2">
    <source>
        <dbReference type="Proteomes" id="UP000230750"/>
    </source>
</evidence>
<dbReference type="Proteomes" id="UP000230750">
    <property type="component" value="Unassembled WGS sequence"/>
</dbReference>
<dbReference type="PANTHER" id="PTHR21301">
    <property type="entry name" value="REVERSE TRANSCRIPTASE"/>
    <property type="match status" value="1"/>
</dbReference>
<comment type="caution">
    <text evidence="1">The sequence shown here is derived from an EMBL/GenBank/DDBJ whole genome shotgun (WGS) entry which is preliminary data.</text>
</comment>
<sequence length="229" mass="25839">MYHIHCKAASFYLLPKIHKPGNTGRPITTGNGSPTEKITLFVDHFIKPLVPHINSYIHDSPNFLRKLEDIKNQIPSTAIIGTFDVTSLYTYIPHAEDAWKNTLLPGAIVPEGCVKPFRESAPFPDHLLAVKDKREDCDNKLPWLLLSTQTSPLQKSPLTTTTFSSLQIDSNGPSLKTHHRMKTFTQPRRPSCMYVLMFPILTFNPTPMQHGTFKCDLTSRCIVCSQPHC</sequence>
<keyword evidence="2" id="KW-1185">Reference proteome</keyword>
<protein>
    <recommendedName>
        <fullName evidence="3">Reverse transcriptase domain-containing protein</fullName>
    </recommendedName>
</protein>
<dbReference type="AlphaFoldDB" id="A0A2G8L079"/>
<dbReference type="EMBL" id="MRZV01000277">
    <property type="protein sequence ID" value="PIK53658.1"/>
    <property type="molecule type" value="Genomic_DNA"/>
</dbReference>
<gene>
    <name evidence="1" type="ORF">BSL78_09424</name>
</gene>
<evidence type="ECO:0008006" key="3">
    <source>
        <dbReference type="Google" id="ProtNLM"/>
    </source>
</evidence>
<dbReference type="OrthoDB" id="5862033at2759"/>
<evidence type="ECO:0000313" key="1">
    <source>
        <dbReference type="EMBL" id="PIK53658.1"/>
    </source>
</evidence>
<dbReference type="PANTHER" id="PTHR21301:SF10">
    <property type="entry name" value="REVERSE TRANSCRIPTASE DOMAIN-CONTAINING PROTEIN"/>
    <property type="match status" value="1"/>
</dbReference>
<proteinExistence type="predicted"/>
<accession>A0A2G8L079</accession>